<dbReference type="RefSeq" id="WP_166949576.1">
    <property type="nucleotide sequence ID" value="NZ_JAASQI010000002.1"/>
</dbReference>
<organism evidence="1 2">
    <name type="scientific">Pseudochelatococcus lubricantis</name>
    <dbReference type="NCBI Taxonomy" id="1538102"/>
    <lineage>
        <taxon>Bacteria</taxon>
        <taxon>Pseudomonadati</taxon>
        <taxon>Pseudomonadota</taxon>
        <taxon>Alphaproteobacteria</taxon>
        <taxon>Hyphomicrobiales</taxon>
        <taxon>Chelatococcaceae</taxon>
        <taxon>Pseudochelatococcus</taxon>
    </lineage>
</organism>
<evidence type="ECO:0000313" key="1">
    <source>
        <dbReference type="EMBL" id="NIJ57247.1"/>
    </source>
</evidence>
<proteinExistence type="predicted"/>
<dbReference type="EMBL" id="JAASQI010000002">
    <property type="protein sequence ID" value="NIJ57247.1"/>
    <property type="molecule type" value="Genomic_DNA"/>
</dbReference>
<evidence type="ECO:0000313" key="2">
    <source>
        <dbReference type="Proteomes" id="UP001429580"/>
    </source>
</evidence>
<name>A0ABX0UWB9_9HYPH</name>
<keyword evidence="2" id="KW-1185">Reference proteome</keyword>
<dbReference type="Proteomes" id="UP001429580">
    <property type="component" value="Unassembled WGS sequence"/>
</dbReference>
<protein>
    <submittedName>
        <fullName evidence="1">Uncharacterized protein</fullName>
    </submittedName>
</protein>
<accession>A0ABX0UWB9</accession>
<reference evidence="1 2" key="1">
    <citation type="submission" date="2020-03" db="EMBL/GenBank/DDBJ databases">
        <title>Genomic Encyclopedia of Type Strains, Phase IV (KMG-IV): sequencing the most valuable type-strain genomes for metagenomic binning, comparative biology and taxonomic classification.</title>
        <authorList>
            <person name="Goeker M."/>
        </authorList>
    </citation>
    <scope>NUCLEOTIDE SEQUENCE [LARGE SCALE GENOMIC DNA]</scope>
    <source>
        <strain evidence="1 2">DSM 103870</strain>
    </source>
</reference>
<comment type="caution">
    <text evidence="1">The sequence shown here is derived from an EMBL/GenBank/DDBJ whole genome shotgun (WGS) entry which is preliminary data.</text>
</comment>
<gene>
    <name evidence="1" type="ORF">FHS82_001073</name>
</gene>
<sequence length="80" mass="9246">MNNEQKLEILRRVSEGVDDLVIEVRRVDGTAFGDREWFAAAIRHFEEALIAFDRALLGRSERLPPAKPYHPYTHVLRKSA</sequence>